<reference evidence="2 5" key="4">
    <citation type="journal article" date="2021" name="Syst. Appl. Microbiol.">
        <title>nCampylobacter vulpis sp. nov. isolated from wild red foxes.</title>
        <authorList>
            <person name="Parisi A."/>
            <person name="Chiara M."/>
            <person name="Caffara M."/>
            <person name="Mion D."/>
            <person name="Miller W.G."/>
            <person name="Caruso M."/>
            <person name="Manzari C."/>
            <person name="Florio D."/>
            <person name="Capozzi L."/>
            <person name="D'Erchia A.M."/>
            <person name="Manzulli V."/>
            <person name="Zanoni R.G."/>
        </authorList>
    </citation>
    <scope>NUCLEOTIDE SEQUENCE [LARGE SCALE GENOMIC DNA]</scope>
    <source>
        <strain evidence="2 5">52/13</strain>
    </source>
</reference>
<evidence type="ECO:0000313" key="4">
    <source>
        <dbReference type="Proteomes" id="UP000237472"/>
    </source>
</evidence>
<gene>
    <name evidence="3" type="ORF">AA994_03485</name>
    <name evidence="2" type="ORF">CVU5213_05605</name>
</gene>
<dbReference type="EMBL" id="LDWY01000043">
    <property type="protein sequence ID" value="PHY91069.1"/>
    <property type="molecule type" value="Genomic_DNA"/>
</dbReference>
<dbReference type="EMBL" id="VJYU01000015">
    <property type="protein sequence ID" value="MBS4241196.1"/>
    <property type="molecule type" value="Genomic_DNA"/>
</dbReference>
<feature type="signal peptide" evidence="1">
    <location>
        <begin position="1"/>
        <end position="17"/>
    </location>
</feature>
<dbReference type="OrthoDB" id="5337863at2"/>
<protein>
    <recommendedName>
        <fullName evidence="6">Periplasmic protein</fullName>
    </recommendedName>
</protein>
<dbReference type="Proteomes" id="UP000811399">
    <property type="component" value="Unassembled WGS sequence"/>
</dbReference>
<keyword evidence="5" id="KW-1185">Reference proteome</keyword>
<keyword evidence="1" id="KW-0732">Signal</keyword>
<dbReference type="Proteomes" id="UP000237472">
    <property type="component" value="Unassembled WGS sequence"/>
</dbReference>
<organism evidence="3 4">
    <name type="scientific">Campylobacter vulpis</name>
    <dbReference type="NCBI Taxonomy" id="1655500"/>
    <lineage>
        <taxon>Bacteria</taxon>
        <taxon>Pseudomonadati</taxon>
        <taxon>Campylobacterota</taxon>
        <taxon>Epsilonproteobacteria</taxon>
        <taxon>Campylobacterales</taxon>
        <taxon>Campylobacteraceae</taxon>
        <taxon>Campylobacter</taxon>
    </lineage>
</organism>
<evidence type="ECO:0000256" key="1">
    <source>
        <dbReference type="SAM" id="SignalP"/>
    </source>
</evidence>
<reference evidence="4" key="2">
    <citation type="submission" date="2015-06" db="EMBL/GenBank/DDBJ databases">
        <authorList>
            <person name="Parisi A."/>
            <person name="Chiara M."/>
            <person name="Florio D."/>
            <person name="Miccolupo A."/>
            <person name="Manzari C."/>
            <person name="Mion D."/>
            <person name="Caruso M."/>
            <person name="D'erchia A.M."/>
            <person name="Zanoni R."/>
        </authorList>
    </citation>
    <scope>NUCLEOTIDE SEQUENCE [LARGE SCALE GENOMIC DNA]</scope>
    <source>
        <strain evidence="4">73/13</strain>
    </source>
</reference>
<evidence type="ECO:0000313" key="5">
    <source>
        <dbReference type="Proteomes" id="UP000811399"/>
    </source>
</evidence>
<reference evidence="3" key="1">
    <citation type="submission" date="2015-06" db="EMBL/GenBank/DDBJ databases">
        <authorList>
            <person name="Hoefler B.C."/>
            <person name="Straight P.D."/>
        </authorList>
    </citation>
    <scope>NUCLEOTIDE SEQUENCE [LARGE SCALE GENOMIC DNA]</scope>
    <source>
        <strain evidence="3">73/13</strain>
    </source>
</reference>
<evidence type="ECO:0000313" key="2">
    <source>
        <dbReference type="EMBL" id="MBS4241196.1"/>
    </source>
</evidence>
<feature type="chain" id="PRO_5013727441" description="Periplasmic protein" evidence="1">
    <location>
        <begin position="18"/>
        <end position="398"/>
    </location>
</feature>
<evidence type="ECO:0000313" key="3">
    <source>
        <dbReference type="EMBL" id="PHY91069.1"/>
    </source>
</evidence>
<name>A0A2G4R3D2_9BACT</name>
<accession>A0A2G4R3D2</accession>
<sequence>MKKIFLCLIVLFTFAQAKKQELLNFIPPEESYVNLENKKCNESCLLGLLEEKMYLSFLSEFVENQNQILSNIYAKLLNSITDFEKNLQKIDDKNAISVKLALIIPEKTIKNYSNIIINSSIAYLLKQRAEIKVEVFLIGTEEEKKIKETLYKISSQGYKFAIAGFTNKGVKALEDYQGDVKIFIPTAHKSTAQIHNENIYFGSIDYDAQIKKLLDKSNGFNAILSDESTLSKELNSKIKAQDPNATIYKIGDEKIDFARVLRGLRGASVFFNTPLIKTALLSSQIRVHNIRTNILFSTQLNYNPAFLSLTQEGDRRQFIIANSIDKNDEDLNYLNEMFAQNLDYNWVAYATSVGLDYFYTNFLNPKSERIFEEKLIDSQFVYKVRLMQGKAGNFEELE</sequence>
<dbReference type="AlphaFoldDB" id="A0A2G4R3D2"/>
<dbReference type="GeneID" id="77266445"/>
<dbReference type="RefSeq" id="WP_099461363.1">
    <property type="nucleotide sequence ID" value="NZ_CP041617.1"/>
</dbReference>
<evidence type="ECO:0008006" key="6">
    <source>
        <dbReference type="Google" id="ProtNLM"/>
    </source>
</evidence>
<comment type="caution">
    <text evidence="3">The sequence shown here is derived from an EMBL/GenBank/DDBJ whole genome shotgun (WGS) entry which is preliminary data.</text>
</comment>
<reference evidence="2" key="3">
    <citation type="submission" date="2019-07" db="EMBL/GenBank/DDBJ databases">
        <authorList>
            <person name="Miller W.G."/>
        </authorList>
    </citation>
    <scope>NUCLEOTIDE SEQUENCE</scope>
    <source>
        <strain evidence="2">52/13</strain>
    </source>
</reference>
<proteinExistence type="predicted"/>